<evidence type="ECO:0000313" key="2">
    <source>
        <dbReference type="EMBL" id="KAJ1150410.1"/>
    </source>
</evidence>
<dbReference type="AlphaFoldDB" id="A0AAV7RHX0"/>
<feature type="compositionally biased region" description="Low complexity" evidence="1">
    <location>
        <begin position="24"/>
        <end position="34"/>
    </location>
</feature>
<feature type="region of interest" description="Disordered" evidence="1">
    <location>
        <begin position="129"/>
        <end position="156"/>
    </location>
</feature>
<evidence type="ECO:0000313" key="3">
    <source>
        <dbReference type="Proteomes" id="UP001066276"/>
    </source>
</evidence>
<organism evidence="2 3">
    <name type="scientific">Pleurodeles waltl</name>
    <name type="common">Iberian ribbed newt</name>
    <dbReference type="NCBI Taxonomy" id="8319"/>
    <lineage>
        <taxon>Eukaryota</taxon>
        <taxon>Metazoa</taxon>
        <taxon>Chordata</taxon>
        <taxon>Craniata</taxon>
        <taxon>Vertebrata</taxon>
        <taxon>Euteleostomi</taxon>
        <taxon>Amphibia</taxon>
        <taxon>Batrachia</taxon>
        <taxon>Caudata</taxon>
        <taxon>Salamandroidea</taxon>
        <taxon>Salamandridae</taxon>
        <taxon>Pleurodelinae</taxon>
        <taxon>Pleurodeles</taxon>
    </lineage>
</organism>
<name>A0AAV7RHX0_PLEWA</name>
<reference evidence="2" key="1">
    <citation type="journal article" date="2022" name="bioRxiv">
        <title>Sequencing and chromosome-scale assembly of the giantPleurodeles waltlgenome.</title>
        <authorList>
            <person name="Brown T."/>
            <person name="Elewa A."/>
            <person name="Iarovenko S."/>
            <person name="Subramanian E."/>
            <person name="Araus A.J."/>
            <person name="Petzold A."/>
            <person name="Susuki M."/>
            <person name="Suzuki K.-i.T."/>
            <person name="Hayashi T."/>
            <person name="Toyoda A."/>
            <person name="Oliveira C."/>
            <person name="Osipova E."/>
            <person name="Leigh N.D."/>
            <person name="Simon A."/>
            <person name="Yun M.H."/>
        </authorList>
    </citation>
    <scope>NUCLEOTIDE SEQUENCE</scope>
    <source>
        <strain evidence="2">20211129_DDA</strain>
        <tissue evidence="2">Liver</tissue>
    </source>
</reference>
<sequence length="156" mass="16734">MESGGGSECGGSPGRPGEIDKARGLGAEAAALGLRRTDRDRGPPGLDRPGELEGPPSRCLRGGDYRTFEPRVRAPLGEHRAFFIGLLGRSAGRPRSGMRPLILELALRCADTEEAWHLNVPDRPVPVGVETGEQSCSRCRTGRKGTRRRSGEPPRA</sequence>
<feature type="compositionally biased region" description="Gly residues" evidence="1">
    <location>
        <begin position="1"/>
        <end position="14"/>
    </location>
</feature>
<gene>
    <name evidence="2" type="ORF">NDU88_003203</name>
</gene>
<dbReference type="Proteomes" id="UP001066276">
    <property type="component" value="Chromosome 5"/>
</dbReference>
<accession>A0AAV7RHX0</accession>
<dbReference type="EMBL" id="JANPWB010000009">
    <property type="protein sequence ID" value="KAJ1150410.1"/>
    <property type="molecule type" value="Genomic_DNA"/>
</dbReference>
<feature type="region of interest" description="Disordered" evidence="1">
    <location>
        <begin position="1"/>
        <end position="64"/>
    </location>
</feature>
<evidence type="ECO:0000256" key="1">
    <source>
        <dbReference type="SAM" id="MobiDB-lite"/>
    </source>
</evidence>
<proteinExistence type="predicted"/>
<comment type="caution">
    <text evidence="2">The sequence shown here is derived from an EMBL/GenBank/DDBJ whole genome shotgun (WGS) entry which is preliminary data.</text>
</comment>
<keyword evidence="3" id="KW-1185">Reference proteome</keyword>
<protein>
    <submittedName>
        <fullName evidence="2">Uncharacterized protein</fullName>
    </submittedName>
</protein>